<dbReference type="AlphaFoldDB" id="X0WF32"/>
<accession>X0WF32</accession>
<feature type="non-terminal residue" evidence="1">
    <location>
        <position position="1"/>
    </location>
</feature>
<sequence length="41" mass="4600">RGMTRSEFMVRAALAFTGASPFTDAEVKAIREIVREETRAK</sequence>
<name>X0WF32_9ZZZZ</name>
<reference evidence="1" key="1">
    <citation type="journal article" date="2014" name="Front. Microbiol.">
        <title>High frequency of phylogenetically diverse reductive dehalogenase-homologous genes in deep subseafloor sedimentary metagenomes.</title>
        <authorList>
            <person name="Kawai M."/>
            <person name="Futagami T."/>
            <person name="Toyoda A."/>
            <person name="Takaki Y."/>
            <person name="Nishi S."/>
            <person name="Hori S."/>
            <person name="Arai W."/>
            <person name="Tsubouchi T."/>
            <person name="Morono Y."/>
            <person name="Uchiyama I."/>
            <person name="Ito T."/>
            <person name="Fujiyama A."/>
            <person name="Inagaki F."/>
            <person name="Takami H."/>
        </authorList>
    </citation>
    <scope>NUCLEOTIDE SEQUENCE</scope>
    <source>
        <strain evidence="1">Expedition CK06-06</strain>
    </source>
</reference>
<evidence type="ECO:0000313" key="1">
    <source>
        <dbReference type="EMBL" id="GAG21802.1"/>
    </source>
</evidence>
<proteinExistence type="predicted"/>
<dbReference type="EMBL" id="BARS01038367">
    <property type="protein sequence ID" value="GAG21802.1"/>
    <property type="molecule type" value="Genomic_DNA"/>
</dbReference>
<gene>
    <name evidence="1" type="ORF">S01H1_58718</name>
</gene>
<comment type="caution">
    <text evidence="1">The sequence shown here is derived from an EMBL/GenBank/DDBJ whole genome shotgun (WGS) entry which is preliminary data.</text>
</comment>
<organism evidence="1">
    <name type="scientific">marine sediment metagenome</name>
    <dbReference type="NCBI Taxonomy" id="412755"/>
    <lineage>
        <taxon>unclassified sequences</taxon>
        <taxon>metagenomes</taxon>
        <taxon>ecological metagenomes</taxon>
    </lineage>
</organism>
<protein>
    <submittedName>
        <fullName evidence="1">Uncharacterized protein</fullName>
    </submittedName>
</protein>